<dbReference type="AlphaFoldDB" id="A0A2G8LMS5"/>
<keyword evidence="3" id="KW-1133">Transmembrane helix</keyword>
<organism evidence="5 6">
    <name type="scientific">Stichopus japonicus</name>
    <name type="common">Sea cucumber</name>
    <dbReference type="NCBI Taxonomy" id="307972"/>
    <lineage>
        <taxon>Eukaryota</taxon>
        <taxon>Metazoa</taxon>
        <taxon>Echinodermata</taxon>
        <taxon>Eleutherozoa</taxon>
        <taxon>Echinozoa</taxon>
        <taxon>Holothuroidea</taxon>
        <taxon>Aspidochirotacea</taxon>
        <taxon>Aspidochirotida</taxon>
        <taxon>Stichopodidae</taxon>
        <taxon>Apostichopus</taxon>
    </lineage>
</organism>
<keyword evidence="3" id="KW-0472">Membrane</keyword>
<evidence type="ECO:0000256" key="2">
    <source>
        <dbReference type="ARBA" id="ARBA00022737"/>
    </source>
</evidence>
<dbReference type="PANTHER" id="PTHR45712:SF22">
    <property type="entry name" value="INSULIN-LIKE GROWTH FACTOR-BINDING PROTEIN COMPLEX ACID LABILE SUBUNIT"/>
    <property type="match status" value="1"/>
</dbReference>
<feature type="transmembrane region" description="Helical" evidence="3">
    <location>
        <begin position="819"/>
        <end position="846"/>
    </location>
</feature>
<protein>
    <submittedName>
        <fullName evidence="5">Uncharacterized protein</fullName>
    </submittedName>
</protein>
<dbReference type="PANTHER" id="PTHR45712">
    <property type="entry name" value="AGAP008170-PA"/>
    <property type="match status" value="1"/>
</dbReference>
<evidence type="ECO:0000313" key="5">
    <source>
        <dbReference type="EMBL" id="PIK61561.1"/>
    </source>
</evidence>
<feature type="chain" id="PRO_5013593905" evidence="4">
    <location>
        <begin position="28"/>
        <end position="1128"/>
    </location>
</feature>
<evidence type="ECO:0000256" key="4">
    <source>
        <dbReference type="SAM" id="SignalP"/>
    </source>
</evidence>
<dbReference type="PROSITE" id="PS51450">
    <property type="entry name" value="LRR"/>
    <property type="match status" value="1"/>
</dbReference>
<gene>
    <name evidence="5" type="ORF">BSL78_01486</name>
</gene>
<comment type="caution">
    <text evidence="5">The sequence shown here is derived from an EMBL/GenBank/DDBJ whole genome shotgun (WGS) entry which is preliminary data.</text>
</comment>
<reference evidence="5 6" key="1">
    <citation type="journal article" date="2017" name="PLoS Biol.">
        <title>The sea cucumber genome provides insights into morphological evolution and visceral regeneration.</title>
        <authorList>
            <person name="Zhang X."/>
            <person name="Sun L."/>
            <person name="Yuan J."/>
            <person name="Sun Y."/>
            <person name="Gao Y."/>
            <person name="Zhang L."/>
            <person name="Li S."/>
            <person name="Dai H."/>
            <person name="Hamel J.F."/>
            <person name="Liu C."/>
            <person name="Yu Y."/>
            <person name="Liu S."/>
            <person name="Lin W."/>
            <person name="Guo K."/>
            <person name="Jin S."/>
            <person name="Xu P."/>
            <person name="Storey K.B."/>
            <person name="Huan P."/>
            <person name="Zhang T."/>
            <person name="Zhou Y."/>
            <person name="Zhang J."/>
            <person name="Lin C."/>
            <person name="Li X."/>
            <person name="Xing L."/>
            <person name="Huo D."/>
            <person name="Sun M."/>
            <person name="Wang L."/>
            <person name="Mercier A."/>
            <person name="Li F."/>
            <person name="Yang H."/>
            <person name="Xiang J."/>
        </authorList>
    </citation>
    <scope>NUCLEOTIDE SEQUENCE [LARGE SCALE GENOMIC DNA]</scope>
    <source>
        <strain evidence="5">Shaxun</strain>
        <tissue evidence="5">Muscle</tissue>
    </source>
</reference>
<dbReference type="InterPro" id="IPR032675">
    <property type="entry name" value="LRR_dom_sf"/>
</dbReference>
<feature type="signal peptide" evidence="4">
    <location>
        <begin position="1"/>
        <end position="27"/>
    </location>
</feature>
<sequence length="1128" mass="128390">MLKPVRQIKMSHYVLLTILIYLMSTSGSKSEEQGDFEFERKLNTYNGVPNACDVCYCNETWRIVNCTMPIGKQPNPFPANFPKWTEVINIKDNNIDHIPYSSLMALPQLKYLYAAHNKIGNIFLLPDVMKHVDLTHNELRDVGEMIKGKSELLYLNLRENRIRELSPVAFQGCWKLKYLHLKYNPIRAIQTSTFGNLSSLLTLELTSQEGLESIAPNSFDDLCSLEELEFGEGEFGPATLENIPSGLFQTCGQNIRQLTIQNTRWRRIENDFLDGVREAQLTFSRNQLEWIGENAFAKTTLILWLNLGQNKLDRLHPMLFRNTSIRAADLSENLLYEIPEDLFKNQTELVSLLLQRNKFKTISASVFADLNNLMELTLFHGELEEIEDGAFRNTKLKTLYLFGNRLKAIGGGIFTTSEGSLNNIHMYLNPIENITDEALQALTKNATIFTSCGHLVSIPALTREEVQLKCVPDSFVGTFPASPYFADAFRHDGFDCYAAMGKRHAGWLCQPCPVGTYGNRRHHGCLKCPAGGFYQDIPGTAPRYSSSFGCKHCTNGTYVPYLGGKSHSDCIVCPSGTNQSLHAGFRACYCADGYYRTDRFGPCKICTDEGVSCSNDIPLIKNGYARNFTTLRSANEELFGLVCENLMKDDIEASQTQVSYKGFEMPKANKCPRPESCLTKDGLETHCAPGYEGWLCTVCSTTYYPVFDQCLRCPSNPLRNFLLECAFLVGIVFSLGLFAFRRYKLSSNEFFDVLIAQGKIFLGFYQVMGGLFSALDDVNWPFSTAFSRFLHLVELNIFQIFAKPQYCVFNLRMDPYFKFTFGFAVAISTILFFLGLHYMSVIYFLWKDKTTRISRISEADAKVLQKIKEWCSLVTFLVLFMLYPSLCSVTFEIAPWACESFNLSIDSNATAEFVRSDLRFRCDDEDLNYNHNIFNKVFFVGFSCIVAFPLITVVLLKRNLKTELSCNETTPLLSTASNNNNTEMTSHYPRWCQFLTKNYKARFWYWEMLEILRKMIQICFLTIFGAESGVCFVITIIISICFAIAHTASKPMQEHLKVEHWLQVFSLIAISFNLVIFFGLSYDENITTDANTKTILILMLYALNAFLITAILDILNEVQKILIEFLES</sequence>
<feature type="transmembrane region" description="Helical" evidence="3">
    <location>
        <begin position="937"/>
        <end position="956"/>
    </location>
</feature>
<evidence type="ECO:0000256" key="3">
    <source>
        <dbReference type="SAM" id="Phobius"/>
    </source>
</evidence>
<dbReference type="EMBL" id="MRZV01000029">
    <property type="protein sequence ID" value="PIK61561.1"/>
    <property type="molecule type" value="Genomic_DNA"/>
</dbReference>
<dbReference type="Gene3D" id="3.80.10.10">
    <property type="entry name" value="Ribonuclease Inhibitor"/>
    <property type="match status" value="2"/>
</dbReference>
<dbReference type="SMART" id="SM01411">
    <property type="entry name" value="Ephrin_rec_like"/>
    <property type="match status" value="2"/>
</dbReference>
<dbReference type="InterPro" id="IPR009030">
    <property type="entry name" value="Growth_fac_rcpt_cys_sf"/>
</dbReference>
<feature type="transmembrane region" description="Helical" evidence="3">
    <location>
        <begin position="1060"/>
        <end position="1082"/>
    </location>
</feature>
<dbReference type="InterPro" id="IPR026906">
    <property type="entry name" value="LRR_5"/>
</dbReference>
<dbReference type="SUPFAM" id="SSF57184">
    <property type="entry name" value="Growth factor receptor domain"/>
    <property type="match status" value="1"/>
</dbReference>
<evidence type="ECO:0000256" key="1">
    <source>
        <dbReference type="ARBA" id="ARBA00022614"/>
    </source>
</evidence>
<proteinExistence type="predicted"/>
<dbReference type="InterPro" id="IPR003591">
    <property type="entry name" value="Leu-rich_rpt_typical-subtyp"/>
</dbReference>
<dbReference type="Pfam" id="PF13306">
    <property type="entry name" value="LRR_5"/>
    <property type="match status" value="1"/>
</dbReference>
<dbReference type="Proteomes" id="UP000230750">
    <property type="component" value="Unassembled WGS sequence"/>
</dbReference>
<dbReference type="Gene3D" id="2.10.50.10">
    <property type="entry name" value="Tumor Necrosis Factor Receptor, subunit A, domain 2"/>
    <property type="match status" value="1"/>
</dbReference>
<dbReference type="InterPro" id="IPR001611">
    <property type="entry name" value="Leu-rich_rpt"/>
</dbReference>
<accession>A0A2G8LMS5</accession>
<keyword evidence="4" id="KW-0732">Signal</keyword>
<dbReference type="InterPro" id="IPR050333">
    <property type="entry name" value="SLRP"/>
</dbReference>
<keyword evidence="1" id="KW-0433">Leucine-rich repeat</keyword>
<feature type="transmembrane region" description="Helical" evidence="3">
    <location>
        <begin position="721"/>
        <end position="741"/>
    </location>
</feature>
<keyword evidence="3" id="KW-0812">Transmembrane</keyword>
<keyword evidence="6" id="KW-1185">Reference proteome</keyword>
<feature type="transmembrane region" description="Helical" evidence="3">
    <location>
        <begin position="1094"/>
        <end position="1115"/>
    </location>
</feature>
<dbReference type="OrthoDB" id="1099686at2759"/>
<feature type="transmembrane region" description="Helical" evidence="3">
    <location>
        <begin position="1018"/>
        <end position="1048"/>
    </location>
</feature>
<feature type="transmembrane region" description="Helical" evidence="3">
    <location>
        <begin position="867"/>
        <end position="886"/>
    </location>
</feature>
<feature type="transmembrane region" description="Helical" evidence="3">
    <location>
        <begin position="753"/>
        <end position="775"/>
    </location>
</feature>
<evidence type="ECO:0000313" key="6">
    <source>
        <dbReference type="Proteomes" id="UP000230750"/>
    </source>
</evidence>
<keyword evidence="2" id="KW-0677">Repeat</keyword>
<name>A0A2G8LMS5_STIJA</name>
<dbReference type="SUPFAM" id="SSF52058">
    <property type="entry name" value="L domain-like"/>
    <property type="match status" value="2"/>
</dbReference>
<dbReference type="SMART" id="SM00369">
    <property type="entry name" value="LRR_TYP"/>
    <property type="match status" value="7"/>
</dbReference>
<dbReference type="STRING" id="307972.A0A2G8LMS5"/>
<dbReference type="Pfam" id="PF13855">
    <property type="entry name" value="LRR_8"/>
    <property type="match status" value="1"/>
</dbReference>